<keyword evidence="2" id="KW-1185">Reference proteome</keyword>
<proteinExistence type="predicted"/>
<accession>L0DIR8</accession>
<protein>
    <submittedName>
        <fullName evidence="1">Uncharacterized protein</fullName>
    </submittedName>
</protein>
<dbReference type="AlphaFoldDB" id="L0DIR8"/>
<gene>
    <name evidence="1" type="ordered locus">Sinac_4997</name>
</gene>
<organism evidence="1 2">
    <name type="scientific">Singulisphaera acidiphila (strain ATCC BAA-1392 / DSM 18658 / VKM B-2454 / MOB10)</name>
    <dbReference type="NCBI Taxonomy" id="886293"/>
    <lineage>
        <taxon>Bacteria</taxon>
        <taxon>Pseudomonadati</taxon>
        <taxon>Planctomycetota</taxon>
        <taxon>Planctomycetia</taxon>
        <taxon>Isosphaerales</taxon>
        <taxon>Isosphaeraceae</taxon>
        <taxon>Singulisphaera</taxon>
    </lineage>
</organism>
<sequence length="96" mass="10598">MKTLISGLAVACLVGVVEADEWDSRPQQLGLYYREAPSLTTGPRPLGLYFEAESGMVIAPRTPRTSALTKRRAFYLEQLKKKSSEGRIPSTGRQAK</sequence>
<dbReference type="RefSeq" id="WP_015248258.1">
    <property type="nucleotide sequence ID" value="NC_019892.1"/>
</dbReference>
<dbReference type="EMBL" id="CP003364">
    <property type="protein sequence ID" value="AGA29152.1"/>
    <property type="molecule type" value="Genomic_DNA"/>
</dbReference>
<evidence type="ECO:0000313" key="1">
    <source>
        <dbReference type="EMBL" id="AGA29152.1"/>
    </source>
</evidence>
<name>L0DIR8_SINAD</name>
<evidence type="ECO:0000313" key="2">
    <source>
        <dbReference type="Proteomes" id="UP000010798"/>
    </source>
</evidence>
<dbReference type="HOGENOM" id="CLU_2358180_0_0_0"/>
<dbReference type="KEGG" id="saci:Sinac_4997"/>
<dbReference type="Proteomes" id="UP000010798">
    <property type="component" value="Chromosome"/>
</dbReference>
<reference evidence="1 2" key="1">
    <citation type="submission" date="2012-02" db="EMBL/GenBank/DDBJ databases">
        <title>Complete sequence of chromosome of Singulisphaera acidiphila DSM 18658.</title>
        <authorList>
            <consortium name="US DOE Joint Genome Institute (JGI-PGF)"/>
            <person name="Lucas S."/>
            <person name="Copeland A."/>
            <person name="Lapidus A."/>
            <person name="Glavina del Rio T."/>
            <person name="Dalin E."/>
            <person name="Tice H."/>
            <person name="Bruce D."/>
            <person name="Goodwin L."/>
            <person name="Pitluck S."/>
            <person name="Peters L."/>
            <person name="Ovchinnikova G."/>
            <person name="Chertkov O."/>
            <person name="Kyrpides N."/>
            <person name="Mavromatis K."/>
            <person name="Ivanova N."/>
            <person name="Brettin T."/>
            <person name="Detter J.C."/>
            <person name="Han C."/>
            <person name="Larimer F."/>
            <person name="Land M."/>
            <person name="Hauser L."/>
            <person name="Markowitz V."/>
            <person name="Cheng J.-F."/>
            <person name="Hugenholtz P."/>
            <person name="Woyke T."/>
            <person name="Wu D."/>
            <person name="Tindall B."/>
            <person name="Pomrenke H."/>
            <person name="Brambilla E."/>
            <person name="Klenk H.-P."/>
            <person name="Eisen J.A."/>
        </authorList>
    </citation>
    <scope>NUCLEOTIDE SEQUENCE [LARGE SCALE GENOMIC DNA]</scope>
    <source>
        <strain evidence="2">ATCC BAA-1392 / DSM 18658 / VKM B-2454 / MOB10</strain>
    </source>
</reference>